<dbReference type="AlphaFoldDB" id="C3TX89"/>
<dbReference type="Gene3D" id="1.10.110.10">
    <property type="entry name" value="Plant lipid-transfer and hydrophobic proteins"/>
    <property type="match status" value="1"/>
</dbReference>
<dbReference type="SMART" id="SM00499">
    <property type="entry name" value="AAI"/>
    <property type="match status" value="1"/>
</dbReference>
<sequence length="150" mass="16921">MKTFFFLLALLSLGLAASSAFARCNDVQGQGGYGQCHEDPIKKLDLCQDYMMERCREIGSWRWVPNCQDLRRQCCEQLSETSPQCRCKAICKGFQRELSELLRQSAELGPPFTPSLQEQVPKLVQRANSLPSMCNINPGYCNISPIGDCY</sequence>
<dbReference type="GO" id="GO:0045735">
    <property type="term" value="F:nutrient reservoir activity"/>
    <property type="evidence" value="ECO:0007669"/>
    <property type="project" value="InterPro"/>
</dbReference>
<dbReference type="Pfam" id="PF00234">
    <property type="entry name" value="Tryp_alpha_amyl"/>
    <property type="match status" value="1"/>
</dbReference>
<name>C3TX89_BRASY</name>
<evidence type="ECO:0000256" key="3">
    <source>
        <dbReference type="SAM" id="SignalP"/>
    </source>
</evidence>
<proteinExistence type="predicted"/>
<dbReference type="PANTHER" id="PTHR33454:SF10">
    <property type="entry name" value="PUROINDOLINE-B"/>
    <property type="match status" value="1"/>
</dbReference>
<dbReference type="InterPro" id="IPR016140">
    <property type="entry name" value="Bifunc_inhib/LTP/seed_store"/>
</dbReference>
<feature type="signal peptide" evidence="3">
    <location>
        <begin position="1"/>
        <end position="16"/>
    </location>
</feature>
<organism evidence="5">
    <name type="scientific">Brachypodium sylvaticum</name>
    <name type="common">False brome</name>
    <dbReference type="NCBI Taxonomy" id="29664"/>
    <lineage>
        <taxon>Eukaryota</taxon>
        <taxon>Viridiplantae</taxon>
        <taxon>Streptophyta</taxon>
        <taxon>Embryophyta</taxon>
        <taxon>Tracheophyta</taxon>
        <taxon>Spermatophyta</taxon>
        <taxon>Magnoliopsida</taxon>
        <taxon>Liliopsida</taxon>
        <taxon>Poales</taxon>
        <taxon>Poaceae</taxon>
        <taxon>BOP clade</taxon>
        <taxon>Pooideae</taxon>
        <taxon>Stipodae</taxon>
        <taxon>Brachypodieae</taxon>
        <taxon>Brachypodium</taxon>
    </lineage>
</organism>
<comment type="subcellular location">
    <subcellularLocation>
        <location evidence="1">Secreted</location>
    </subcellularLocation>
</comment>
<evidence type="ECO:0000313" key="5">
    <source>
        <dbReference type="EMBL" id="ACO87658.1"/>
    </source>
</evidence>
<feature type="domain" description="Bifunctional inhibitor/plant lipid transfer protein/seed storage helical" evidence="4">
    <location>
        <begin position="47"/>
        <end position="141"/>
    </location>
</feature>
<dbReference type="PRINTS" id="PR00808">
    <property type="entry name" value="AMLASEINHBTR"/>
</dbReference>
<dbReference type="InterPro" id="IPR001954">
    <property type="entry name" value="Glia_glutenin"/>
</dbReference>
<feature type="chain" id="PRO_5002931862" evidence="3">
    <location>
        <begin position="17"/>
        <end position="150"/>
    </location>
</feature>
<dbReference type="InterPro" id="IPR036312">
    <property type="entry name" value="Bifun_inhib/LTP/seed_sf"/>
</dbReference>
<evidence type="ECO:0000259" key="4">
    <source>
        <dbReference type="SMART" id="SM00499"/>
    </source>
</evidence>
<keyword evidence="3" id="KW-0732">Signal</keyword>
<protein>
    <submittedName>
        <fullName evidence="5">Puroindoline-like protein</fullName>
    </submittedName>
</protein>
<dbReference type="EMBL" id="FJ234838">
    <property type="protein sequence ID" value="ACO87658.1"/>
    <property type="molecule type" value="Genomic_DNA"/>
</dbReference>
<accession>C3TX89</accession>
<reference evidence="5" key="1">
    <citation type="journal article" date="2009" name="Mol. Biol. Evol.">
        <title>Sixty million years in evolution of soft grain trait in grasses: emergence of the softness locus in the common ancestor of Pooideae and Ehrhartoideae, after their divergence from Panicoideae.</title>
        <authorList>
            <person name="Charles M."/>
            <person name="Tang H."/>
            <person name="Belcram H."/>
            <person name="Paterson A."/>
            <person name="Gornicki P."/>
            <person name="Chalhoub B."/>
        </authorList>
    </citation>
    <scope>NUCLEOTIDE SEQUENCE</scope>
</reference>
<dbReference type="InterPro" id="IPR006106">
    <property type="entry name" value="Allergen/soft/tryp_amyl_inhib"/>
</dbReference>
<evidence type="ECO:0000256" key="2">
    <source>
        <dbReference type="ARBA" id="ARBA00022525"/>
    </source>
</evidence>
<evidence type="ECO:0000256" key="1">
    <source>
        <dbReference type="ARBA" id="ARBA00004613"/>
    </source>
</evidence>
<dbReference type="GO" id="GO:0005576">
    <property type="term" value="C:extracellular region"/>
    <property type="evidence" value="ECO:0007669"/>
    <property type="project" value="UniProtKB-SubCell"/>
</dbReference>
<dbReference type="GO" id="GO:0004867">
    <property type="term" value="F:serine-type endopeptidase inhibitor activity"/>
    <property type="evidence" value="ECO:0007669"/>
    <property type="project" value="InterPro"/>
</dbReference>
<dbReference type="CDD" id="cd00261">
    <property type="entry name" value="AAI_SS"/>
    <property type="match status" value="1"/>
</dbReference>
<keyword evidence="2" id="KW-0964">Secreted</keyword>
<dbReference type="PANTHER" id="PTHR33454">
    <property type="entry name" value="PROLAMIN PPROL 14P"/>
    <property type="match status" value="1"/>
</dbReference>
<dbReference type="SUPFAM" id="SSF47699">
    <property type="entry name" value="Bifunctional inhibitor/lipid-transfer protein/seed storage 2S albumin"/>
    <property type="match status" value="1"/>
</dbReference>